<dbReference type="OrthoDB" id="10258955at2759"/>
<sequence length="253" mass="27655">TCSPQNTKELLANGITGPEGHALSRPEEVETEAVNRAIMIANQVNCPLYVVHVMSKSAADKIADATKNGHVVFGEPIAASLATDGTHYWNKCWRHAAGHVLSPPLRPDPSTPSYLMDMLANGALHCTGTDNCTFNEKQKLMGETDFSKIPNGVNGVEDRMSVIWEKGVVSGKMDPCRFVAVTSSTAAKIFNIYPRKGRIQVGSDADVVVWDASRTRTISAKTHNLKVDFNIFEGMQCRGVPLYVVSRGKVRRR</sequence>
<comment type="similarity">
    <text evidence="2">Belongs to the metallo-dependent hydrolases superfamily. Hydantoinase/dihydropyrimidinase family.</text>
</comment>
<comment type="cofactor">
    <cofactor evidence="1">
        <name>Zn(2+)</name>
        <dbReference type="ChEBI" id="CHEBI:29105"/>
    </cofactor>
</comment>
<comment type="catalytic activity">
    <reaction evidence="3">
        <text>5,6-dihydrouracil + H2O = 3-(carbamoylamino)propanoate + H(+)</text>
        <dbReference type="Rhea" id="RHEA:16121"/>
        <dbReference type="ChEBI" id="CHEBI:11892"/>
        <dbReference type="ChEBI" id="CHEBI:15377"/>
        <dbReference type="ChEBI" id="CHEBI:15378"/>
        <dbReference type="ChEBI" id="CHEBI:15901"/>
        <dbReference type="EC" id="3.5.2.2"/>
    </reaction>
</comment>
<dbReference type="InterPro" id="IPR011059">
    <property type="entry name" value="Metal-dep_hydrolase_composite"/>
</dbReference>
<dbReference type="GO" id="GO:0006208">
    <property type="term" value="P:pyrimidine nucleobase catabolic process"/>
    <property type="evidence" value="ECO:0007669"/>
    <property type="project" value="TreeGrafter"/>
</dbReference>
<dbReference type="Gene3D" id="3.20.20.140">
    <property type="entry name" value="Metal-dependent hydrolases"/>
    <property type="match status" value="1"/>
</dbReference>
<name>A0A7R8WRP2_9CRUS</name>
<reference evidence="6" key="1">
    <citation type="submission" date="2020-11" db="EMBL/GenBank/DDBJ databases">
        <authorList>
            <person name="Tran Van P."/>
        </authorList>
    </citation>
    <scope>NUCLEOTIDE SEQUENCE</scope>
</reference>
<dbReference type="InterPro" id="IPR050378">
    <property type="entry name" value="Metallo-dep_Hydrolases_sf"/>
</dbReference>
<dbReference type="PANTHER" id="PTHR11647:SF1">
    <property type="entry name" value="COLLAPSIN RESPONSE MEDIATOR PROTEIN"/>
    <property type="match status" value="1"/>
</dbReference>
<dbReference type="GO" id="GO:0004157">
    <property type="term" value="F:dihydropyrimidinase activity"/>
    <property type="evidence" value="ECO:0007669"/>
    <property type="project" value="UniProtKB-EC"/>
</dbReference>
<feature type="domain" description="Amidohydrolase-related" evidence="5">
    <location>
        <begin position="117"/>
        <end position="250"/>
    </location>
</feature>
<proteinExistence type="inferred from homology"/>
<dbReference type="FunFam" id="3.20.20.140:FF:000076">
    <property type="entry name" value="Dihydropyrimidinase like 2"/>
    <property type="match status" value="1"/>
</dbReference>
<evidence type="ECO:0000313" key="6">
    <source>
        <dbReference type="EMBL" id="CAD7235609.1"/>
    </source>
</evidence>
<protein>
    <recommendedName>
        <fullName evidence="4">dihydropyrimidinase</fullName>
        <ecNumber evidence="4">3.5.2.2</ecNumber>
    </recommendedName>
</protein>
<gene>
    <name evidence="6" type="ORF">CTOB1V02_LOCUS13424</name>
</gene>
<dbReference type="AlphaFoldDB" id="A0A7R8WRP2"/>
<accession>A0A7R8WRP2</accession>
<dbReference type="SUPFAM" id="SSF51338">
    <property type="entry name" value="Composite domain of metallo-dependent hydrolases"/>
    <property type="match status" value="1"/>
</dbReference>
<dbReference type="EMBL" id="OB673729">
    <property type="protein sequence ID" value="CAD7235609.1"/>
    <property type="molecule type" value="Genomic_DNA"/>
</dbReference>
<feature type="non-terminal residue" evidence="6">
    <location>
        <position position="253"/>
    </location>
</feature>
<evidence type="ECO:0000256" key="2">
    <source>
        <dbReference type="ARBA" id="ARBA00008829"/>
    </source>
</evidence>
<dbReference type="PANTHER" id="PTHR11647">
    <property type="entry name" value="HYDRANTOINASE/DIHYDROPYRIMIDINASE FAMILY MEMBER"/>
    <property type="match status" value="1"/>
</dbReference>
<organism evidence="6">
    <name type="scientific">Cyprideis torosa</name>
    <dbReference type="NCBI Taxonomy" id="163714"/>
    <lineage>
        <taxon>Eukaryota</taxon>
        <taxon>Metazoa</taxon>
        <taxon>Ecdysozoa</taxon>
        <taxon>Arthropoda</taxon>
        <taxon>Crustacea</taxon>
        <taxon>Oligostraca</taxon>
        <taxon>Ostracoda</taxon>
        <taxon>Podocopa</taxon>
        <taxon>Podocopida</taxon>
        <taxon>Cytherocopina</taxon>
        <taxon>Cytheroidea</taxon>
        <taxon>Cytherideidae</taxon>
        <taxon>Cyprideis</taxon>
    </lineage>
</organism>
<dbReference type="GO" id="GO:0005829">
    <property type="term" value="C:cytosol"/>
    <property type="evidence" value="ECO:0007669"/>
    <property type="project" value="TreeGrafter"/>
</dbReference>
<feature type="non-terminal residue" evidence="6">
    <location>
        <position position="1"/>
    </location>
</feature>
<evidence type="ECO:0000256" key="4">
    <source>
        <dbReference type="ARBA" id="ARBA00039113"/>
    </source>
</evidence>
<dbReference type="InterPro" id="IPR032466">
    <property type="entry name" value="Metal_Hydrolase"/>
</dbReference>
<dbReference type="InterPro" id="IPR006680">
    <property type="entry name" value="Amidohydro-rel"/>
</dbReference>
<dbReference type="SUPFAM" id="SSF51556">
    <property type="entry name" value="Metallo-dependent hydrolases"/>
    <property type="match status" value="1"/>
</dbReference>
<evidence type="ECO:0000256" key="3">
    <source>
        <dbReference type="ARBA" id="ARBA00036696"/>
    </source>
</evidence>
<evidence type="ECO:0000259" key="5">
    <source>
        <dbReference type="Pfam" id="PF01979"/>
    </source>
</evidence>
<evidence type="ECO:0000256" key="1">
    <source>
        <dbReference type="ARBA" id="ARBA00001947"/>
    </source>
</evidence>
<dbReference type="EC" id="3.5.2.2" evidence="4"/>
<dbReference type="Pfam" id="PF01979">
    <property type="entry name" value="Amidohydro_1"/>
    <property type="match status" value="1"/>
</dbReference>